<dbReference type="SUPFAM" id="SSF56349">
    <property type="entry name" value="DNA breaking-rejoining enzymes"/>
    <property type="match status" value="1"/>
</dbReference>
<sequence length="454" mass="51428">MAIHKLTDWEVRNATGERSDGGQLYLKVTPAGSRSWVFRWTVEGKRCRRGLGAYPGVSLALARATAAEWRQRLAEGGDIRERTKPAKAETFAEATAKLFELKQSALKGGGEAGRWMSTLNHHALSRPFAAKAVAEIVLADVVEIVRPVWERDVGRKLLNKIGQVMENARGRDARVLADVEKLAKAQLPQVRRRSVNHPALAWRDMPSLWASAGDDVKGLSFRFYLLNVPRVANVTRARWGEVDWEAGVWDIPPENMKSEEPFAAPLSRQSVDILREAKRRWGSSPDDYIFPDEDAYKHGRVSENAWGNWLKEGGWPSTCGKIAVPHGFRATFGTWCGDEEICSRVMQKRCIQHKVESPQDAAYLRSQLLRPRRDIMQAWADHVTSSEAERKARREEAERSRKRLAVLHPSRPGGDLDWTYADVLKWSRQTEPSYEPDLPSHQELERWARGDGID</sequence>
<evidence type="ECO:0000256" key="2">
    <source>
        <dbReference type="ARBA" id="ARBA00022908"/>
    </source>
</evidence>
<dbReference type="GO" id="GO:0006310">
    <property type="term" value="P:DNA recombination"/>
    <property type="evidence" value="ECO:0007669"/>
    <property type="project" value="UniProtKB-KW"/>
</dbReference>
<protein>
    <submittedName>
        <fullName evidence="8">Prophage CP4-57 integrase</fullName>
    </submittedName>
</protein>
<keyword evidence="3" id="KW-0238">DNA-binding</keyword>
<keyword evidence="9" id="KW-1185">Reference proteome</keyword>
<dbReference type="Proteomes" id="UP000193870">
    <property type="component" value="Unassembled WGS sequence"/>
</dbReference>
<evidence type="ECO:0000313" key="8">
    <source>
        <dbReference type="EMBL" id="SLN47403.1"/>
    </source>
</evidence>
<dbReference type="GO" id="GO:0003677">
    <property type="term" value="F:DNA binding"/>
    <property type="evidence" value="ECO:0007669"/>
    <property type="project" value="UniProtKB-KW"/>
</dbReference>
<dbReference type="InterPro" id="IPR002104">
    <property type="entry name" value="Integrase_catalytic"/>
</dbReference>
<dbReference type="InterPro" id="IPR050808">
    <property type="entry name" value="Phage_Integrase"/>
</dbReference>
<evidence type="ECO:0000259" key="6">
    <source>
        <dbReference type="Pfam" id="PF00589"/>
    </source>
</evidence>
<evidence type="ECO:0000259" key="7">
    <source>
        <dbReference type="Pfam" id="PF13356"/>
    </source>
</evidence>
<dbReference type="InterPro" id="IPR013762">
    <property type="entry name" value="Integrase-like_cat_sf"/>
</dbReference>
<accession>A0A1Y5SSD1</accession>
<dbReference type="CDD" id="cd00801">
    <property type="entry name" value="INT_P4_C"/>
    <property type="match status" value="1"/>
</dbReference>
<dbReference type="OrthoDB" id="9795573at2"/>
<dbReference type="InterPro" id="IPR038488">
    <property type="entry name" value="Integrase_DNA-bd_sf"/>
</dbReference>
<evidence type="ECO:0000256" key="5">
    <source>
        <dbReference type="SAM" id="MobiDB-lite"/>
    </source>
</evidence>
<feature type="domain" description="Integrase DNA-binding" evidence="7">
    <location>
        <begin position="6"/>
        <end position="84"/>
    </location>
</feature>
<dbReference type="Pfam" id="PF13356">
    <property type="entry name" value="Arm-DNA-bind_3"/>
    <property type="match status" value="1"/>
</dbReference>
<dbReference type="PANTHER" id="PTHR30629:SF2">
    <property type="entry name" value="PROPHAGE INTEGRASE INTS-RELATED"/>
    <property type="match status" value="1"/>
</dbReference>
<feature type="compositionally biased region" description="Basic and acidic residues" evidence="5">
    <location>
        <begin position="438"/>
        <end position="454"/>
    </location>
</feature>
<keyword evidence="4" id="KW-0233">DNA recombination</keyword>
<comment type="similarity">
    <text evidence="1">Belongs to the 'phage' integrase family.</text>
</comment>
<proteinExistence type="inferred from homology"/>
<dbReference type="PANTHER" id="PTHR30629">
    <property type="entry name" value="PROPHAGE INTEGRASE"/>
    <property type="match status" value="1"/>
</dbReference>
<feature type="domain" description="Tyr recombinase" evidence="6">
    <location>
        <begin position="228"/>
        <end position="348"/>
    </location>
</feature>
<keyword evidence="2" id="KW-0229">DNA integration</keyword>
<dbReference type="InterPro" id="IPR010998">
    <property type="entry name" value="Integrase_recombinase_N"/>
</dbReference>
<dbReference type="GO" id="GO:0015074">
    <property type="term" value="P:DNA integration"/>
    <property type="evidence" value="ECO:0007669"/>
    <property type="project" value="UniProtKB-KW"/>
</dbReference>
<dbReference type="Gene3D" id="1.10.443.10">
    <property type="entry name" value="Intergrase catalytic core"/>
    <property type="match status" value="1"/>
</dbReference>
<dbReference type="RefSeq" id="WP_085854078.1">
    <property type="nucleotide sequence ID" value="NZ_FOPF01000005.1"/>
</dbReference>
<feature type="region of interest" description="Disordered" evidence="5">
    <location>
        <begin position="431"/>
        <end position="454"/>
    </location>
</feature>
<dbReference type="AlphaFoldDB" id="A0A1Y5SSD1"/>
<dbReference type="Gene3D" id="1.10.150.130">
    <property type="match status" value="1"/>
</dbReference>
<name>A0A1Y5SSD1_9RHOB</name>
<evidence type="ECO:0000256" key="3">
    <source>
        <dbReference type="ARBA" id="ARBA00023125"/>
    </source>
</evidence>
<dbReference type="InterPro" id="IPR011010">
    <property type="entry name" value="DNA_brk_join_enz"/>
</dbReference>
<evidence type="ECO:0000256" key="1">
    <source>
        <dbReference type="ARBA" id="ARBA00008857"/>
    </source>
</evidence>
<evidence type="ECO:0000256" key="4">
    <source>
        <dbReference type="ARBA" id="ARBA00023172"/>
    </source>
</evidence>
<reference evidence="8 9" key="1">
    <citation type="submission" date="2017-03" db="EMBL/GenBank/DDBJ databases">
        <authorList>
            <person name="Afonso C.L."/>
            <person name="Miller P.J."/>
            <person name="Scott M.A."/>
            <person name="Spackman E."/>
            <person name="Goraichik I."/>
            <person name="Dimitrov K.M."/>
            <person name="Suarez D.L."/>
            <person name="Swayne D.E."/>
        </authorList>
    </citation>
    <scope>NUCLEOTIDE SEQUENCE [LARGE SCALE GENOMIC DNA]</scope>
    <source>
        <strain evidence="8 9">CECT 7066</strain>
    </source>
</reference>
<dbReference type="Pfam" id="PF00589">
    <property type="entry name" value="Phage_integrase"/>
    <property type="match status" value="1"/>
</dbReference>
<evidence type="ECO:0000313" key="9">
    <source>
        <dbReference type="Proteomes" id="UP000193870"/>
    </source>
</evidence>
<feature type="compositionally biased region" description="Basic and acidic residues" evidence="5">
    <location>
        <begin position="387"/>
        <end position="399"/>
    </location>
</feature>
<dbReference type="InterPro" id="IPR025166">
    <property type="entry name" value="Integrase_DNA_bind_dom"/>
</dbReference>
<dbReference type="Gene3D" id="3.30.160.390">
    <property type="entry name" value="Integrase, DNA-binding domain"/>
    <property type="match status" value="1"/>
</dbReference>
<dbReference type="EMBL" id="FWFV01000005">
    <property type="protein sequence ID" value="SLN47403.1"/>
    <property type="molecule type" value="Genomic_DNA"/>
</dbReference>
<feature type="region of interest" description="Disordered" evidence="5">
    <location>
        <begin position="385"/>
        <end position="416"/>
    </location>
</feature>
<gene>
    <name evidence="8" type="primary">intA_1</name>
    <name evidence="8" type="ORF">PAM7066_02095</name>
</gene>
<organism evidence="8 9">
    <name type="scientific">Palleronia marisminoris</name>
    <dbReference type="NCBI Taxonomy" id="315423"/>
    <lineage>
        <taxon>Bacteria</taxon>
        <taxon>Pseudomonadati</taxon>
        <taxon>Pseudomonadota</taxon>
        <taxon>Alphaproteobacteria</taxon>
        <taxon>Rhodobacterales</taxon>
        <taxon>Roseobacteraceae</taxon>
        <taxon>Palleronia</taxon>
    </lineage>
</organism>